<comment type="function">
    <text evidence="2 5">Catalyzes the epimerization of the C3' and C5'positions of dTDP-6-deoxy-D-xylo-4-hexulose, forming dTDP-6-deoxy-L-lyxo-4-hexulose.</text>
</comment>
<protein>
    <recommendedName>
        <fullName evidence="4 5">dTDP-4-dehydrorhamnose 3,5-epimerase</fullName>
        <ecNumber evidence="3 5">5.1.3.13</ecNumber>
    </recommendedName>
    <alternativeName>
        <fullName evidence="5">Thymidine diphospho-4-keto-rhamnose 3,5-epimerase</fullName>
    </alternativeName>
</protein>
<name>A0ABX0M157_9BURK</name>
<dbReference type="SUPFAM" id="SSF51182">
    <property type="entry name" value="RmlC-like cupins"/>
    <property type="match status" value="1"/>
</dbReference>
<comment type="subunit">
    <text evidence="5">Homodimer.</text>
</comment>
<dbReference type="PANTHER" id="PTHR21047:SF2">
    <property type="entry name" value="THYMIDINE DIPHOSPHO-4-KETO-RHAMNOSE 3,5-EPIMERASE"/>
    <property type="match status" value="1"/>
</dbReference>
<evidence type="ECO:0000256" key="5">
    <source>
        <dbReference type="RuleBase" id="RU364069"/>
    </source>
</evidence>
<evidence type="ECO:0000313" key="7">
    <source>
        <dbReference type="Proteomes" id="UP000819052"/>
    </source>
</evidence>
<proteinExistence type="inferred from homology"/>
<dbReference type="EMBL" id="VVIW01000001">
    <property type="protein sequence ID" value="NHZ38830.1"/>
    <property type="molecule type" value="Genomic_DNA"/>
</dbReference>
<reference evidence="6 7" key="1">
    <citation type="submission" date="2019-09" db="EMBL/GenBank/DDBJ databases">
        <title>Taxonomy of Antarctic Massilia spp.: description of Massilia rubra sp. nov., Massilia aquatica sp. nov., Massilia mucilaginosa sp. nov., Massilia frigida sp. nov. isolated from streams, lakes and regoliths.</title>
        <authorList>
            <person name="Holochova P."/>
            <person name="Sedlacek I."/>
            <person name="Kralova S."/>
            <person name="Maslanova I."/>
            <person name="Busse H.-J."/>
            <person name="Stankova E."/>
            <person name="Vrbovska V."/>
            <person name="Kovarovic V."/>
            <person name="Bartak M."/>
            <person name="Svec P."/>
            <person name="Pantucek R."/>
        </authorList>
    </citation>
    <scope>NUCLEOTIDE SEQUENCE [LARGE SCALE GENOMIC DNA]</scope>
    <source>
        <strain evidence="6 7">CCM 8693</strain>
    </source>
</reference>
<evidence type="ECO:0000256" key="3">
    <source>
        <dbReference type="ARBA" id="ARBA00012098"/>
    </source>
</evidence>
<dbReference type="GO" id="GO:0008830">
    <property type="term" value="F:dTDP-4-dehydrorhamnose 3,5-epimerase activity"/>
    <property type="evidence" value="ECO:0007669"/>
    <property type="project" value="UniProtKB-EC"/>
</dbReference>
<dbReference type="InterPro" id="IPR011051">
    <property type="entry name" value="RmlC_Cupin_sf"/>
</dbReference>
<dbReference type="PANTHER" id="PTHR21047">
    <property type="entry name" value="DTDP-6-DEOXY-D-GLUCOSE-3,5 EPIMERASE"/>
    <property type="match status" value="1"/>
</dbReference>
<keyword evidence="5 6" id="KW-0413">Isomerase</keyword>
<keyword evidence="7" id="KW-1185">Reference proteome</keyword>
<gene>
    <name evidence="6" type="primary">rfbC</name>
    <name evidence="6" type="ORF">F1609_01410</name>
</gene>
<evidence type="ECO:0000256" key="2">
    <source>
        <dbReference type="ARBA" id="ARBA00001997"/>
    </source>
</evidence>
<comment type="catalytic activity">
    <reaction evidence="1 5">
        <text>dTDP-4-dehydro-6-deoxy-alpha-D-glucose = dTDP-4-dehydro-beta-L-rhamnose</text>
        <dbReference type="Rhea" id="RHEA:16969"/>
        <dbReference type="ChEBI" id="CHEBI:57649"/>
        <dbReference type="ChEBI" id="CHEBI:62830"/>
        <dbReference type="EC" id="5.1.3.13"/>
    </reaction>
</comment>
<dbReference type="EC" id="5.1.3.13" evidence="3 5"/>
<evidence type="ECO:0000256" key="1">
    <source>
        <dbReference type="ARBA" id="ARBA00001298"/>
    </source>
</evidence>
<dbReference type="InterPro" id="IPR000888">
    <property type="entry name" value="RmlC-like"/>
</dbReference>
<comment type="similarity">
    <text evidence="5">Belongs to the dTDP-4-dehydrorhamnose 3,5-epimerase family.</text>
</comment>
<comment type="pathway">
    <text evidence="5">Carbohydrate biosynthesis; dTDP-L-rhamnose biosynthesis.</text>
</comment>
<dbReference type="Proteomes" id="UP000819052">
    <property type="component" value="Unassembled WGS sequence"/>
</dbReference>
<evidence type="ECO:0000256" key="4">
    <source>
        <dbReference type="ARBA" id="ARBA00019595"/>
    </source>
</evidence>
<dbReference type="InterPro" id="IPR014710">
    <property type="entry name" value="RmlC-like_jellyroll"/>
</dbReference>
<evidence type="ECO:0000313" key="6">
    <source>
        <dbReference type="EMBL" id="NHZ38830.1"/>
    </source>
</evidence>
<accession>A0ABX0M157</accession>
<dbReference type="Pfam" id="PF00908">
    <property type="entry name" value="dTDP_sugar_isom"/>
    <property type="match status" value="1"/>
</dbReference>
<dbReference type="Gene3D" id="2.60.120.10">
    <property type="entry name" value="Jelly Rolls"/>
    <property type="match status" value="1"/>
</dbReference>
<dbReference type="CDD" id="cd00438">
    <property type="entry name" value="cupin_RmlC"/>
    <property type="match status" value="1"/>
</dbReference>
<organism evidence="6 7">
    <name type="scientific">Massilia aquatica</name>
    <dbReference type="NCBI Taxonomy" id="2609000"/>
    <lineage>
        <taxon>Bacteria</taxon>
        <taxon>Pseudomonadati</taxon>
        <taxon>Pseudomonadota</taxon>
        <taxon>Betaproteobacteria</taxon>
        <taxon>Burkholderiales</taxon>
        <taxon>Oxalobacteraceae</taxon>
        <taxon>Telluria group</taxon>
        <taxon>Massilia</taxon>
    </lineage>
</organism>
<comment type="caution">
    <text evidence="6">The sequence shown here is derived from an EMBL/GenBank/DDBJ whole genome shotgun (WGS) entry which is preliminary data.</text>
</comment>
<dbReference type="NCBIfam" id="TIGR01221">
    <property type="entry name" value="rmlC"/>
    <property type="match status" value="1"/>
</dbReference>
<sequence>MLMKVTPTAIPEVLILEPRVFGDDRGFFFESFNERKFEQLTGVSAHFVQDNHSKSAKNVLRGLHYQISQPQGKLVRVTAGSVYDVVVDLRKSSAFFGRWIGLDLSAENQRQLWVPPGFAHGFMVTSDSAEVQYKTTDYWAPELERVILWNDPDIGIEWPLPGLPMLSGKDSKGALLAQSDVFP</sequence>